<sequence>MQDFNIIAPPPIASFCRSVTSSSNADVIRFDAPLPTTKVILRTGFLGYLFTVDIMTAATPLIADSVQL</sequence>
<accession>A0A7J6K9A6</accession>
<dbReference type="Proteomes" id="UP000557509">
    <property type="component" value="Unassembled WGS sequence"/>
</dbReference>
<gene>
    <name evidence="1" type="ORF">TGRH88_027730</name>
</gene>
<proteinExistence type="predicted"/>
<evidence type="ECO:0000313" key="2">
    <source>
        <dbReference type="Proteomes" id="UP000557509"/>
    </source>
</evidence>
<keyword evidence="2" id="KW-1185">Reference proteome</keyword>
<dbReference type="EMBL" id="JAAUHK010000192">
    <property type="protein sequence ID" value="KAF4643106.1"/>
    <property type="molecule type" value="Genomic_DNA"/>
</dbReference>
<name>A0A7J6K9A6_TOXGO</name>
<evidence type="ECO:0000313" key="1">
    <source>
        <dbReference type="EMBL" id="KAF4643106.1"/>
    </source>
</evidence>
<comment type="caution">
    <text evidence="1">The sequence shown here is derived from an EMBL/GenBank/DDBJ whole genome shotgun (WGS) entry which is preliminary data.</text>
</comment>
<reference evidence="1 2" key="1">
    <citation type="submission" date="2020-03" db="EMBL/GenBank/DDBJ databases">
        <title>Genome sequence of Toxoplasma gondii RH-88 strain.</title>
        <authorList>
            <person name="Lorenzi H.A."/>
            <person name="Venepally P."/>
            <person name="Rozenberg A."/>
            <person name="Sibley D."/>
        </authorList>
    </citation>
    <scope>NUCLEOTIDE SEQUENCE [LARGE SCALE GENOMIC DNA]</scope>
    <source>
        <strain evidence="1 2">RH-88</strain>
    </source>
</reference>
<dbReference type="AlphaFoldDB" id="A0A7J6K9A6"/>
<protein>
    <submittedName>
        <fullName evidence="1">Uncharacterized protein</fullName>
    </submittedName>
</protein>
<organism evidence="1 2">
    <name type="scientific">Toxoplasma gondii</name>
    <dbReference type="NCBI Taxonomy" id="5811"/>
    <lineage>
        <taxon>Eukaryota</taxon>
        <taxon>Sar</taxon>
        <taxon>Alveolata</taxon>
        <taxon>Apicomplexa</taxon>
        <taxon>Conoidasida</taxon>
        <taxon>Coccidia</taxon>
        <taxon>Eucoccidiorida</taxon>
        <taxon>Eimeriorina</taxon>
        <taxon>Sarcocystidae</taxon>
        <taxon>Toxoplasma</taxon>
    </lineage>
</organism>